<organism evidence="2 3">
    <name type="scientific">Nelumbo nucifera</name>
    <name type="common">Sacred lotus</name>
    <dbReference type="NCBI Taxonomy" id="4432"/>
    <lineage>
        <taxon>Eukaryota</taxon>
        <taxon>Viridiplantae</taxon>
        <taxon>Streptophyta</taxon>
        <taxon>Embryophyta</taxon>
        <taxon>Tracheophyta</taxon>
        <taxon>Spermatophyta</taxon>
        <taxon>Magnoliopsida</taxon>
        <taxon>Proteales</taxon>
        <taxon>Nelumbonaceae</taxon>
        <taxon>Nelumbo</taxon>
    </lineage>
</organism>
<dbReference type="AlphaFoldDB" id="A0A822Z9H5"/>
<name>A0A822Z9H5_NELNU</name>
<evidence type="ECO:0000313" key="3">
    <source>
        <dbReference type="Proteomes" id="UP000607653"/>
    </source>
</evidence>
<accession>A0A822Z9H5</accession>
<reference evidence="2 3" key="1">
    <citation type="journal article" date="2020" name="Mol. Biol. Evol.">
        <title>Distinct Expression and Methylation Patterns for Genes with Different Fates following a Single Whole-Genome Duplication in Flowering Plants.</title>
        <authorList>
            <person name="Shi T."/>
            <person name="Rahmani R.S."/>
            <person name="Gugger P.F."/>
            <person name="Wang M."/>
            <person name="Li H."/>
            <person name="Zhang Y."/>
            <person name="Li Z."/>
            <person name="Wang Q."/>
            <person name="Van de Peer Y."/>
            <person name="Marchal K."/>
            <person name="Chen J."/>
        </authorList>
    </citation>
    <scope>NUCLEOTIDE SEQUENCE [LARGE SCALE GENOMIC DNA]</scope>
    <source>
        <tissue evidence="2">Leaf</tissue>
    </source>
</reference>
<proteinExistence type="predicted"/>
<feature type="region of interest" description="Disordered" evidence="1">
    <location>
        <begin position="38"/>
        <end position="65"/>
    </location>
</feature>
<dbReference type="EMBL" id="DUZY01000005">
    <property type="protein sequence ID" value="DAD41702.1"/>
    <property type="molecule type" value="Genomic_DNA"/>
</dbReference>
<keyword evidence="3" id="KW-1185">Reference proteome</keyword>
<sequence>MYLHLFINHHMYLHLCRDTITGDQIWNDLAFLSSCYPPSSQKNERKKRKEKKERDDFQLANCLSQ</sequence>
<protein>
    <submittedName>
        <fullName evidence="2">Uncharacterized protein</fullName>
    </submittedName>
</protein>
<evidence type="ECO:0000256" key="1">
    <source>
        <dbReference type="SAM" id="MobiDB-lite"/>
    </source>
</evidence>
<gene>
    <name evidence="2" type="ORF">HUJ06_016025</name>
</gene>
<dbReference type="Proteomes" id="UP000607653">
    <property type="component" value="Unassembled WGS sequence"/>
</dbReference>
<evidence type="ECO:0000313" key="2">
    <source>
        <dbReference type="EMBL" id="DAD41702.1"/>
    </source>
</evidence>
<comment type="caution">
    <text evidence="2">The sequence shown here is derived from an EMBL/GenBank/DDBJ whole genome shotgun (WGS) entry which is preliminary data.</text>
</comment>